<feature type="compositionally biased region" description="Polar residues" evidence="1">
    <location>
        <begin position="98"/>
        <end position="111"/>
    </location>
</feature>
<evidence type="ECO:0000256" key="1">
    <source>
        <dbReference type="SAM" id="MobiDB-lite"/>
    </source>
</evidence>
<reference evidence="3 4" key="1">
    <citation type="journal article" date="2016" name="Mol. Biol. Evol.">
        <title>Comparative Genomics of Early-Diverging Mushroom-Forming Fungi Provides Insights into the Origins of Lignocellulose Decay Capabilities.</title>
        <authorList>
            <person name="Nagy L.G."/>
            <person name="Riley R."/>
            <person name="Tritt A."/>
            <person name="Adam C."/>
            <person name="Daum C."/>
            <person name="Floudas D."/>
            <person name="Sun H."/>
            <person name="Yadav J.S."/>
            <person name="Pangilinan J."/>
            <person name="Larsson K.H."/>
            <person name="Matsuura K."/>
            <person name="Barry K."/>
            <person name="Labutti K."/>
            <person name="Kuo R."/>
            <person name="Ohm R.A."/>
            <person name="Bhattacharya S.S."/>
            <person name="Shirouzu T."/>
            <person name="Yoshinaga Y."/>
            <person name="Martin F.M."/>
            <person name="Grigoriev I.V."/>
            <person name="Hibbett D.S."/>
        </authorList>
    </citation>
    <scope>NUCLEOTIDE SEQUENCE [LARGE SCALE GENOMIC DNA]</scope>
    <source>
        <strain evidence="3 4">CBS 109695</strain>
    </source>
</reference>
<evidence type="ECO:0000256" key="2">
    <source>
        <dbReference type="SAM" id="SignalP"/>
    </source>
</evidence>
<feature type="compositionally biased region" description="Basic and acidic residues" evidence="1">
    <location>
        <begin position="70"/>
        <end position="79"/>
    </location>
</feature>
<accession>A0A166RA87</accession>
<feature type="chain" id="PRO_5007879055" description="C2H2-type domain-containing protein" evidence="2">
    <location>
        <begin position="20"/>
        <end position="466"/>
    </location>
</feature>
<evidence type="ECO:0008006" key="5">
    <source>
        <dbReference type="Google" id="ProtNLM"/>
    </source>
</evidence>
<sequence length="466" mass="52226">MCLVMSIFLWPLRCCPTTAYKTRCSYGCNKKLSRENLLRHSRGEGLHHIKALYTPRRDSIPPARPNPRPRSPEDVDGPPRKRQRVSDAPSLQEIHRTSGATNIAGSSTSTEVADPMIDTTANFDDESQFHDDGLSVLGVKDEQEQEGYRSIINFNTDGIVANINRDYNVNFNLMPGCAPPEAMNQIAQHIRQHLARLRGVDQITKIYVAVGPFYDSAIRSIDRVHVMISMVQTMMANPMLCPSKDLPETLASLERLPALMELALRAYRDTNLVHCLSSAFYIGAEEYRQLLDDLISNLANSHHEISNAVLYYIRRHVWASSFAACLLALQCAAWPELKRGQRRETLHELAKFYLEPEQESTSLRDIKVDAVIAPERREDGSLVPDLEPPRDCLSSGSMPEALERTACRALSALSTPNNLLRGETVLSAGPFAVLIFGLLHRFPGDGLIRQGNYQAHANQLLSWTRN</sequence>
<protein>
    <recommendedName>
        <fullName evidence="5">C2H2-type domain-containing protein</fullName>
    </recommendedName>
</protein>
<name>A0A166RA87_9AGAM</name>
<proteinExistence type="predicted"/>
<feature type="signal peptide" evidence="2">
    <location>
        <begin position="1"/>
        <end position="19"/>
    </location>
</feature>
<feature type="region of interest" description="Disordered" evidence="1">
    <location>
        <begin position="48"/>
        <end position="112"/>
    </location>
</feature>
<evidence type="ECO:0000313" key="3">
    <source>
        <dbReference type="EMBL" id="KZP28064.1"/>
    </source>
</evidence>
<dbReference type="Proteomes" id="UP000076532">
    <property type="component" value="Unassembled WGS sequence"/>
</dbReference>
<organism evidence="3 4">
    <name type="scientific">Athelia psychrophila</name>
    <dbReference type="NCBI Taxonomy" id="1759441"/>
    <lineage>
        <taxon>Eukaryota</taxon>
        <taxon>Fungi</taxon>
        <taxon>Dikarya</taxon>
        <taxon>Basidiomycota</taxon>
        <taxon>Agaricomycotina</taxon>
        <taxon>Agaricomycetes</taxon>
        <taxon>Agaricomycetidae</taxon>
        <taxon>Atheliales</taxon>
        <taxon>Atheliaceae</taxon>
        <taxon>Athelia</taxon>
    </lineage>
</organism>
<gene>
    <name evidence="3" type="ORF">FIBSPDRAFT_885954</name>
</gene>
<keyword evidence="2" id="KW-0732">Signal</keyword>
<evidence type="ECO:0000313" key="4">
    <source>
        <dbReference type="Proteomes" id="UP000076532"/>
    </source>
</evidence>
<keyword evidence="4" id="KW-1185">Reference proteome</keyword>
<dbReference type="AlphaFoldDB" id="A0A166RA87"/>
<dbReference type="EMBL" id="KV417505">
    <property type="protein sequence ID" value="KZP28064.1"/>
    <property type="molecule type" value="Genomic_DNA"/>
</dbReference>